<reference evidence="1 2" key="1">
    <citation type="submission" date="2016-07" db="EMBL/GenBank/DDBJ databases">
        <title>Draft genome of Streptomyces diastatochromogenes.</title>
        <authorList>
            <person name="Podduturi R."/>
            <person name="Lukassen M.B."/>
            <person name="Clausen N."/>
            <person name="Nielsen J.L."/>
            <person name="Jorgensen N.O."/>
        </authorList>
    </citation>
    <scope>NUCLEOTIDE SEQUENCE [LARGE SCALE GENOMIC DNA]</scope>
    <source>
        <strain evidence="1 2">DSM 40608</strain>
    </source>
</reference>
<evidence type="ECO:0000313" key="2">
    <source>
        <dbReference type="Proteomes" id="UP000215483"/>
    </source>
</evidence>
<dbReference type="SUPFAM" id="SSF103473">
    <property type="entry name" value="MFS general substrate transporter"/>
    <property type="match status" value="1"/>
</dbReference>
<name>A0A233SVK5_STRDA</name>
<comment type="caution">
    <text evidence="1">The sequence shown here is derived from an EMBL/GenBank/DDBJ whole genome shotgun (WGS) entry which is preliminary data.</text>
</comment>
<dbReference type="AlphaFoldDB" id="A0A233SVK5"/>
<dbReference type="Gene3D" id="1.20.1250.20">
    <property type="entry name" value="MFS general substrate transporter like domains"/>
    <property type="match status" value="1"/>
</dbReference>
<evidence type="ECO:0000313" key="1">
    <source>
        <dbReference type="EMBL" id="OXY99653.1"/>
    </source>
</evidence>
<keyword evidence="2" id="KW-1185">Reference proteome</keyword>
<protein>
    <recommendedName>
        <fullName evidence="3">MFS transporter</fullName>
    </recommendedName>
</protein>
<accession>A0A233SVK5</accession>
<organism evidence="1 2">
    <name type="scientific">Streptomyces diastatochromogenes</name>
    <dbReference type="NCBI Taxonomy" id="42236"/>
    <lineage>
        <taxon>Bacteria</taxon>
        <taxon>Bacillati</taxon>
        <taxon>Actinomycetota</taxon>
        <taxon>Actinomycetes</taxon>
        <taxon>Kitasatosporales</taxon>
        <taxon>Streptomycetaceae</taxon>
        <taxon>Streptomyces</taxon>
    </lineage>
</organism>
<dbReference type="EMBL" id="MCGQ01000005">
    <property type="protein sequence ID" value="OXY99653.1"/>
    <property type="molecule type" value="Genomic_DNA"/>
</dbReference>
<evidence type="ECO:0008006" key="3">
    <source>
        <dbReference type="Google" id="ProtNLM"/>
    </source>
</evidence>
<sequence>MTGRLVGVFAVFGVMGMVWNVNTMTLMQQRSPAELLGRVGAALRTLAGAGVPLGALLGGAVVTAFGLYTPPLLTAALIPARKPDVPVVAPQDGITTARDTR</sequence>
<dbReference type="Proteomes" id="UP000215483">
    <property type="component" value="Unassembled WGS sequence"/>
</dbReference>
<proteinExistence type="predicted"/>
<gene>
    <name evidence="1" type="ORF">BEK98_03145</name>
</gene>
<dbReference type="InterPro" id="IPR036259">
    <property type="entry name" value="MFS_trans_sf"/>
</dbReference>